<dbReference type="InterPro" id="IPR012902">
    <property type="entry name" value="N_methyl_site"/>
</dbReference>
<name>A0ABS6ECP1_9CLOT</name>
<organism evidence="2 3">
    <name type="scientific">Clostridium mobile</name>
    <dbReference type="NCBI Taxonomy" id="2841512"/>
    <lineage>
        <taxon>Bacteria</taxon>
        <taxon>Bacillati</taxon>
        <taxon>Bacillota</taxon>
        <taxon>Clostridia</taxon>
        <taxon>Eubacteriales</taxon>
        <taxon>Clostridiaceae</taxon>
        <taxon>Clostridium</taxon>
    </lineage>
</organism>
<dbReference type="Proteomes" id="UP000726170">
    <property type="component" value="Unassembled WGS sequence"/>
</dbReference>
<dbReference type="RefSeq" id="WP_216437367.1">
    <property type="nucleotide sequence ID" value="NZ_JAHLQF010000001.1"/>
</dbReference>
<keyword evidence="3" id="KW-1185">Reference proteome</keyword>
<sequence>MFKSNKRAFSLIEVAISISLFTILFISSSLVTMNYLRLKDYNSNFKNSIYFLEGLKNILEYNNCVEDIEAINNISPVYFYGEDMNVKSLKEGSLYSLSKLELPTDETAYILLDIVKQENENHVYEIKILYIHGDKLYEYKFMKEWKAL</sequence>
<keyword evidence="1" id="KW-1133">Transmembrane helix</keyword>
<comment type="caution">
    <text evidence="2">The sequence shown here is derived from an EMBL/GenBank/DDBJ whole genome shotgun (WGS) entry which is preliminary data.</text>
</comment>
<keyword evidence="1" id="KW-0812">Transmembrane</keyword>
<dbReference type="EMBL" id="JAHLQF010000001">
    <property type="protein sequence ID" value="MBU5482957.1"/>
    <property type="molecule type" value="Genomic_DNA"/>
</dbReference>
<protein>
    <submittedName>
        <fullName evidence="2">Prepilin-type N-terminal cleavage/methylation domain-containing protein</fullName>
    </submittedName>
</protein>
<proteinExistence type="predicted"/>
<accession>A0ABS6ECP1</accession>
<reference evidence="2 3" key="1">
    <citation type="submission" date="2021-06" db="EMBL/GenBank/DDBJ databases">
        <authorList>
            <person name="Sun Q."/>
            <person name="Li D."/>
        </authorList>
    </citation>
    <scope>NUCLEOTIDE SEQUENCE [LARGE SCALE GENOMIC DNA]</scope>
    <source>
        <strain evidence="2 3">MSJ-11</strain>
    </source>
</reference>
<evidence type="ECO:0000313" key="3">
    <source>
        <dbReference type="Proteomes" id="UP000726170"/>
    </source>
</evidence>
<evidence type="ECO:0000313" key="2">
    <source>
        <dbReference type="EMBL" id="MBU5482957.1"/>
    </source>
</evidence>
<evidence type="ECO:0000256" key="1">
    <source>
        <dbReference type="SAM" id="Phobius"/>
    </source>
</evidence>
<keyword evidence="1" id="KW-0472">Membrane</keyword>
<dbReference type="Pfam" id="PF07963">
    <property type="entry name" value="N_methyl"/>
    <property type="match status" value="1"/>
</dbReference>
<gene>
    <name evidence="2" type="ORF">KQI86_01380</name>
</gene>
<feature type="transmembrane region" description="Helical" evidence="1">
    <location>
        <begin position="12"/>
        <end position="36"/>
    </location>
</feature>